<dbReference type="GO" id="GO:0002250">
    <property type="term" value="P:adaptive immune response"/>
    <property type="evidence" value="ECO:0007669"/>
    <property type="project" value="UniProtKB-KW"/>
</dbReference>
<dbReference type="Proteomes" id="UP001488838">
    <property type="component" value="Unassembled WGS sequence"/>
</dbReference>
<dbReference type="SUPFAM" id="SSF48726">
    <property type="entry name" value="Immunoglobulin"/>
    <property type="match status" value="2"/>
</dbReference>
<keyword evidence="4" id="KW-1280">Immunoglobulin</keyword>
<evidence type="ECO:0000313" key="6">
    <source>
        <dbReference type="EMBL" id="KAK7795292.1"/>
    </source>
</evidence>
<comment type="caution">
    <text evidence="6">The sequence shown here is derived from an EMBL/GenBank/DDBJ whole genome shotgun (WGS) entry which is preliminary data.</text>
</comment>
<keyword evidence="3" id="KW-1015">Disulfide bond</keyword>
<dbReference type="InterPro" id="IPR050150">
    <property type="entry name" value="IgV_Light_Chain"/>
</dbReference>
<dbReference type="Gene3D" id="2.60.40.10">
    <property type="entry name" value="Immunoglobulins"/>
    <property type="match status" value="2"/>
</dbReference>
<keyword evidence="7" id="KW-1185">Reference proteome</keyword>
<sequence>MTQSPSSLSASLREIVTITCQANQGISNYLNWYWQKPGKAPELLIYGTSYLGDGVPSRFSGSARCDIQMTQSPTSLSVSLGDRATITCRASQGISGWLAWYQQKPGKAPKLLIYKASSLADGVPSRFSGSGSGSDYSLTISSLESEDIATYYCLQVQASFHRSSHMRLPSESQEFTESFSGSRSELLLHLKSA</sequence>
<dbReference type="AlphaFoldDB" id="A0AAW0GX40"/>
<dbReference type="SMART" id="SM00406">
    <property type="entry name" value="IGv"/>
    <property type="match status" value="2"/>
</dbReference>
<gene>
    <name evidence="6" type="ORF">U0070_027333</name>
</gene>
<dbReference type="GO" id="GO:0005576">
    <property type="term" value="C:extracellular region"/>
    <property type="evidence" value="ECO:0007669"/>
    <property type="project" value="UniProtKB-ARBA"/>
</dbReference>
<dbReference type="InterPro" id="IPR003599">
    <property type="entry name" value="Ig_sub"/>
</dbReference>
<proteinExistence type="predicted"/>
<organism evidence="6 7">
    <name type="scientific">Myodes glareolus</name>
    <name type="common">Bank vole</name>
    <name type="synonym">Clethrionomys glareolus</name>
    <dbReference type="NCBI Taxonomy" id="447135"/>
    <lineage>
        <taxon>Eukaryota</taxon>
        <taxon>Metazoa</taxon>
        <taxon>Chordata</taxon>
        <taxon>Craniata</taxon>
        <taxon>Vertebrata</taxon>
        <taxon>Euteleostomi</taxon>
        <taxon>Mammalia</taxon>
        <taxon>Eutheria</taxon>
        <taxon>Euarchontoglires</taxon>
        <taxon>Glires</taxon>
        <taxon>Rodentia</taxon>
        <taxon>Myomorpha</taxon>
        <taxon>Muroidea</taxon>
        <taxon>Cricetidae</taxon>
        <taxon>Arvicolinae</taxon>
        <taxon>Myodes</taxon>
    </lineage>
</organism>
<accession>A0AAW0GX40</accession>
<dbReference type="InterPro" id="IPR007110">
    <property type="entry name" value="Ig-like_dom"/>
</dbReference>
<dbReference type="PROSITE" id="PS50835">
    <property type="entry name" value="IG_LIKE"/>
    <property type="match status" value="1"/>
</dbReference>
<dbReference type="InterPro" id="IPR036179">
    <property type="entry name" value="Ig-like_dom_sf"/>
</dbReference>
<dbReference type="GO" id="GO:0019814">
    <property type="term" value="C:immunoglobulin complex"/>
    <property type="evidence" value="ECO:0007669"/>
    <property type="project" value="UniProtKB-KW"/>
</dbReference>
<protein>
    <recommendedName>
        <fullName evidence="5">Ig-like domain-containing protein</fullName>
    </recommendedName>
</protein>
<keyword evidence="1" id="KW-0391">Immunity</keyword>
<evidence type="ECO:0000256" key="4">
    <source>
        <dbReference type="ARBA" id="ARBA00043265"/>
    </source>
</evidence>
<dbReference type="GO" id="GO:0005886">
    <property type="term" value="C:plasma membrane"/>
    <property type="evidence" value="ECO:0007669"/>
    <property type="project" value="UniProtKB-ARBA"/>
</dbReference>
<evidence type="ECO:0000313" key="7">
    <source>
        <dbReference type="Proteomes" id="UP001488838"/>
    </source>
</evidence>
<feature type="non-terminal residue" evidence="6">
    <location>
        <position position="193"/>
    </location>
</feature>
<name>A0AAW0GX40_MYOGA</name>
<dbReference type="InterPro" id="IPR013783">
    <property type="entry name" value="Ig-like_fold"/>
</dbReference>
<dbReference type="PANTHER" id="PTHR23267">
    <property type="entry name" value="IMMUNOGLOBULIN LIGHT CHAIN"/>
    <property type="match status" value="1"/>
</dbReference>
<evidence type="ECO:0000256" key="3">
    <source>
        <dbReference type="ARBA" id="ARBA00023157"/>
    </source>
</evidence>
<feature type="domain" description="Ig-like" evidence="5">
    <location>
        <begin position="67"/>
        <end position="153"/>
    </location>
</feature>
<dbReference type="FunFam" id="2.60.40.10:FF:000212">
    <property type="entry name" value="Immunoglobulin kappa chain variable 12-38"/>
    <property type="match status" value="1"/>
</dbReference>
<reference evidence="6 7" key="1">
    <citation type="journal article" date="2023" name="bioRxiv">
        <title>Conserved and derived expression patterns and positive selection on dental genes reveal complex evolutionary context of ever-growing rodent molars.</title>
        <authorList>
            <person name="Calamari Z.T."/>
            <person name="Song A."/>
            <person name="Cohen E."/>
            <person name="Akter M."/>
            <person name="Roy R.D."/>
            <person name="Hallikas O."/>
            <person name="Christensen M.M."/>
            <person name="Li P."/>
            <person name="Marangoni P."/>
            <person name="Jernvall J."/>
            <person name="Klein O.D."/>
        </authorList>
    </citation>
    <scope>NUCLEOTIDE SEQUENCE [LARGE SCALE GENOMIC DNA]</scope>
    <source>
        <strain evidence="6">V071</strain>
    </source>
</reference>
<keyword evidence="2" id="KW-1064">Adaptive immunity</keyword>
<dbReference type="EMBL" id="JBBHLL010002731">
    <property type="protein sequence ID" value="KAK7795292.1"/>
    <property type="molecule type" value="Genomic_DNA"/>
</dbReference>
<dbReference type="SMART" id="SM00409">
    <property type="entry name" value="IG"/>
    <property type="match status" value="1"/>
</dbReference>
<evidence type="ECO:0000256" key="1">
    <source>
        <dbReference type="ARBA" id="ARBA00022859"/>
    </source>
</evidence>
<evidence type="ECO:0000256" key="2">
    <source>
        <dbReference type="ARBA" id="ARBA00023130"/>
    </source>
</evidence>
<dbReference type="Pfam" id="PF07686">
    <property type="entry name" value="V-set"/>
    <property type="match status" value="1"/>
</dbReference>
<evidence type="ECO:0000259" key="5">
    <source>
        <dbReference type="PROSITE" id="PS50835"/>
    </source>
</evidence>
<dbReference type="InterPro" id="IPR013106">
    <property type="entry name" value="Ig_V-set"/>
</dbReference>